<dbReference type="Proteomes" id="UP000324252">
    <property type="component" value="Unassembled WGS sequence"/>
</dbReference>
<dbReference type="EMBL" id="FQZZ01000002">
    <property type="protein sequence ID" value="SHJ84283.1"/>
    <property type="molecule type" value="Genomic_DNA"/>
</dbReference>
<dbReference type="Pfam" id="PF20693">
    <property type="entry name" value="YobI-ATPase"/>
    <property type="match status" value="1"/>
</dbReference>
<evidence type="ECO:0000313" key="4">
    <source>
        <dbReference type="Proteomes" id="UP000324252"/>
    </source>
</evidence>
<name>A0A1H0G2S0_9RHOB</name>
<keyword evidence="4" id="KW-1185">Reference proteome</keyword>
<reference evidence="3 4" key="1">
    <citation type="submission" date="2016-11" db="EMBL/GenBank/DDBJ databases">
        <authorList>
            <person name="Varghese N."/>
            <person name="Submissions S."/>
        </authorList>
    </citation>
    <scope>NUCLEOTIDE SEQUENCE [LARGE SCALE GENOMIC DNA]</scope>
    <source>
        <strain evidence="3 4">DSM 29620</strain>
    </source>
</reference>
<dbReference type="InterPro" id="IPR048428">
    <property type="entry name" value="YobI-NTPase"/>
</dbReference>
<feature type="coiled-coil region" evidence="1">
    <location>
        <begin position="275"/>
        <end position="302"/>
    </location>
</feature>
<evidence type="ECO:0000256" key="1">
    <source>
        <dbReference type="SAM" id="Coils"/>
    </source>
</evidence>
<protein>
    <recommendedName>
        <fullName evidence="2">YobI-like P-loop NTPase domain-containing protein</fullName>
    </recommendedName>
</protein>
<sequence length="1055" mass="120978">MSLLALVGFFSAWHLFQNRAEIASGAFFTPIGLKNWLNFLTFLIGFLFLWRVLHQLYVKSLGVSVKSISLKDVEMSTNEADKESILNRHLDEIIYFFQSTKYDLVIIEDLDRFEEPAIFVTLREINGLINANNRVTRRVRFLYALRDDMFVNKDRTKFFEFIVPVVPIINASNSIDKVLVEGKRLELDTRLNPQFLREVSRYLSDLRLIKNIFNEYAIYIDNLEQEEKGVLDPNKLVAVLIYKNVMPDDFESLHQQKGKIAAILQRYDECVASIEMDHKAAIREIEAEIAEAEEQHPRDLKELRRVYAMAILDRLQNNHSIVRIRNVDIQPQKLTDHELLEEIIETSIVQQRSIQGHQRELDLSTLQKDVDTRRSYKERKELIQRKSSEHREGAARRIQKQKDQIASLRRSKFSTIIQACSDNLEDDLAALGENRDLIQYLLFEGFLDDTYYQYISLFHSGRLSPSDNKFLIQIRGFKTPDPDFQIDNPAEVVAGMREEDFERGYVLNRHLIDHMLENVSEHKGRLEQAMKFIARNFEGSQEFFESFYTNGRQISQLMNELAKHSPGVADLAVKAPNAPYHIAHLVNFLPPKMLTDTINRTGTVSGYLNEGLVDVLNTGIDLELGRLEALGVQVVSLADIADHHAAAKFVVENALYRISYDNIRHVIALSADATTLAGLETHNFSTIRELGPQHLQDHIEQNFGTYLTDVVLPLEENTHESKDAIVLVLKRDDVDESVLTEFLVKQDAVFESLDEVPTRFYSTLIEHNMVEPKWENLIRYTSLEKYSGDLLTAFMQDGSNKQALLADHYENNKDSLALSRFILKNEEFSDAELRDYLNIVPVTFTNFPEKENASRRQILVEEGVIGFNDDTFGAASKEDELLIALLVQHIGAFLEKKSDYLVEDRILAALLEEEISEAQKLEIARGINASTVATDPQIAAIVGPVLDRSDVAFKDFDFEYIKSVIINSSPTRVKISLLNKCQSFMSEDQVRLVIAGLPAPYSTIAEFWVYPRIKNTEQNQVLAEWLEERGIISSWSKTLLGDIRINTFRRARGES</sequence>
<accession>A0A1H0G2S0</accession>
<evidence type="ECO:0000259" key="2">
    <source>
        <dbReference type="Pfam" id="PF20693"/>
    </source>
</evidence>
<feature type="domain" description="YobI-like P-loop NTPase" evidence="2">
    <location>
        <begin position="26"/>
        <end position="260"/>
    </location>
</feature>
<dbReference type="AlphaFoldDB" id="A0A1H0G2S0"/>
<gene>
    <name evidence="3" type="ORF">SAMN05444142_10268</name>
</gene>
<proteinExistence type="predicted"/>
<organism evidence="3 4">
    <name type="scientific">Lutimaribacter pacificus</name>
    <dbReference type="NCBI Taxonomy" id="391948"/>
    <lineage>
        <taxon>Bacteria</taxon>
        <taxon>Pseudomonadati</taxon>
        <taxon>Pseudomonadota</taxon>
        <taxon>Alphaproteobacteria</taxon>
        <taxon>Rhodobacterales</taxon>
        <taxon>Roseobacteraceae</taxon>
        <taxon>Lutimaribacter</taxon>
    </lineage>
</organism>
<keyword evidence="1" id="KW-0175">Coiled coil</keyword>
<evidence type="ECO:0000313" key="3">
    <source>
        <dbReference type="EMBL" id="SHJ84283.1"/>
    </source>
</evidence>